<dbReference type="InterPro" id="IPR011013">
    <property type="entry name" value="Gal_mutarotase_sf_dom"/>
</dbReference>
<dbReference type="RefSeq" id="WP_013018253.1">
    <property type="nucleotide sequence ID" value="NC_013947.1"/>
</dbReference>
<comment type="catalytic activity">
    <reaction evidence="1 8">
        <text>alpha-D-glucose = beta-D-glucose</text>
        <dbReference type="Rhea" id="RHEA:10264"/>
        <dbReference type="ChEBI" id="CHEBI:15903"/>
        <dbReference type="ChEBI" id="CHEBI:17925"/>
        <dbReference type="EC" id="5.1.3.3"/>
    </reaction>
</comment>
<dbReference type="NCBIfam" id="NF008277">
    <property type="entry name" value="PRK11055.1"/>
    <property type="match status" value="1"/>
</dbReference>
<dbReference type="KEGG" id="sna:Snas_3011"/>
<evidence type="ECO:0000256" key="8">
    <source>
        <dbReference type="PIRNR" id="PIRNR005096"/>
    </source>
</evidence>
<dbReference type="InterPro" id="IPR015443">
    <property type="entry name" value="Aldose_1-epimerase"/>
</dbReference>
<dbReference type="PANTHER" id="PTHR10091">
    <property type="entry name" value="ALDOSE-1-EPIMERASE"/>
    <property type="match status" value="1"/>
</dbReference>
<dbReference type="Proteomes" id="UP000000844">
    <property type="component" value="Chromosome"/>
</dbReference>
<dbReference type="InterPro" id="IPR006311">
    <property type="entry name" value="TAT_signal"/>
</dbReference>
<proteinExistence type="inferred from homology"/>
<feature type="active site" description="Proton donor" evidence="9">
    <location>
        <position position="244"/>
    </location>
</feature>
<evidence type="ECO:0000256" key="12">
    <source>
        <dbReference type="SAM" id="MobiDB-lite"/>
    </source>
</evidence>
<organism evidence="13 14">
    <name type="scientific">Stackebrandtia nassauensis (strain DSM 44728 / CIP 108903 / NRRL B-16338 / NBRC 102104 / LLR-40K-21)</name>
    <dbReference type="NCBI Taxonomy" id="446470"/>
    <lineage>
        <taxon>Bacteria</taxon>
        <taxon>Bacillati</taxon>
        <taxon>Actinomycetota</taxon>
        <taxon>Actinomycetes</taxon>
        <taxon>Glycomycetales</taxon>
        <taxon>Glycomycetaceae</taxon>
        <taxon>Stackebrandtia</taxon>
    </lineage>
</organism>
<feature type="region of interest" description="Disordered" evidence="12">
    <location>
        <begin position="45"/>
        <end position="69"/>
    </location>
</feature>
<dbReference type="EC" id="5.1.3.3" evidence="4 8"/>
<name>D3Q9K0_STANL</name>
<evidence type="ECO:0000256" key="11">
    <source>
        <dbReference type="PIRSR" id="PIRSR005096-3"/>
    </source>
</evidence>
<dbReference type="HOGENOM" id="CLU_031753_2_0_11"/>
<dbReference type="AlphaFoldDB" id="D3Q9K0"/>
<dbReference type="GO" id="GO:0006006">
    <property type="term" value="P:glucose metabolic process"/>
    <property type="evidence" value="ECO:0007669"/>
    <property type="project" value="TreeGrafter"/>
</dbReference>
<feature type="binding site" evidence="10">
    <location>
        <position position="308"/>
    </location>
    <ligand>
        <name>beta-D-galactose</name>
        <dbReference type="ChEBI" id="CHEBI:27667"/>
    </ligand>
</feature>
<dbReference type="PROSITE" id="PS00545">
    <property type="entry name" value="ALDOSE_1_EPIMERASE"/>
    <property type="match status" value="1"/>
</dbReference>
<dbReference type="PROSITE" id="PS51318">
    <property type="entry name" value="TAT"/>
    <property type="match status" value="1"/>
</dbReference>
<dbReference type="UniPathway" id="UPA00242"/>
<dbReference type="PANTHER" id="PTHR10091:SF0">
    <property type="entry name" value="GALACTOSE MUTAROTASE"/>
    <property type="match status" value="1"/>
</dbReference>
<evidence type="ECO:0000256" key="5">
    <source>
        <dbReference type="ARBA" id="ARBA00014165"/>
    </source>
</evidence>
<dbReference type="GO" id="GO:0004034">
    <property type="term" value="F:aldose 1-epimerase activity"/>
    <property type="evidence" value="ECO:0007669"/>
    <property type="project" value="UniProtKB-EC"/>
</dbReference>
<evidence type="ECO:0000256" key="6">
    <source>
        <dbReference type="ARBA" id="ARBA00023235"/>
    </source>
</evidence>
<dbReference type="Gene3D" id="2.70.98.10">
    <property type="match status" value="1"/>
</dbReference>
<dbReference type="GO" id="GO:0030246">
    <property type="term" value="F:carbohydrate binding"/>
    <property type="evidence" value="ECO:0007669"/>
    <property type="project" value="InterPro"/>
</dbReference>
<dbReference type="PIRSF" id="PIRSF005096">
    <property type="entry name" value="GALM"/>
    <property type="match status" value="1"/>
</dbReference>
<evidence type="ECO:0000313" key="13">
    <source>
        <dbReference type="EMBL" id="ADD42682.1"/>
    </source>
</evidence>
<dbReference type="InterPro" id="IPR018052">
    <property type="entry name" value="Ald1_epimerase_CS"/>
</dbReference>
<dbReference type="Pfam" id="PF01263">
    <property type="entry name" value="Aldose_epim"/>
    <property type="match status" value="1"/>
</dbReference>
<dbReference type="CDD" id="cd09019">
    <property type="entry name" value="galactose_mutarotase_like"/>
    <property type="match status" value="1"/>
</dbReference>
<evidence type="ECO:0000256" key="7">
    <source>
        <dbReference type="ARBA" id="ARBA00023277"/>
    </source>
</evidence>
<keyword evidence="14" id="KW-1185">Reference proteome</keyword>
<protein>
    <recommendedName>
        <fullName evidence="5 8">Aldose 1-epimerase</fullName>
        <ecNumber evidence="4 8">5.1.3.3</ecNumber>
    </recommendedName>
</protein>
<accession>D3Q9K0</accession>
<evidence type="ECO:0000256" key="3">
    <source>
        <dbReference type="ARBA" id="ARBA00006206"/>
    </source>
</evidence>
<dbReference type="OrthoDB" id="9779408at2"/>
<gene>
    <name evidence="13" type="ordered locus">Snas_3011</name>
</gene>
<evidence type="ECO:0000256" key="1">
    <source>
        <dbReference type="ARBA" id="ARBA00001614"/>
    </source>
</evidence>
<feature type="binding site" evidence="11">
    <location>
        <begin position="144"/>
        <end position="145"/>
    </location>
    <ligand>
        <name>beta-D-galactose</name>
        <dbReference type="ChEBI" id="CHEBI:27667"/>
    </ligand>
</feature>
<keyword evidence="6 8" id="KW-0413">Isomerase</keyword>
<dbReference type="GO" id="GO:0005737">
    <property type="term" value="C:cytoplasm"/>
    <property type="evidence" value="ECO:0007669"/>
    <property type="project" value="TreeGrafter"/>
</dbReference>
<evidence type="ECO:0000313" key="14">
    <source>
        <dbReference type="Proteomes" id="UP000000844"/>
    </source>
</evidence>
<evidence type="ECO:0000256" key="9">
    <source>
        <dbReference type="PIRSR" id="PIRSR005096-1"/>
    </source>
</evidence>
<keyword evidence="7 8" id="KW-0119">Carbohydrate metabolism</keyword>
<comment type="pathway">
    <text evidence="2 8">Carbohydrate metabolism; hexose metabolism.</text>
</comment>
<dbReference type="STRING" id="446470.Snas_3011"/>
<evidence type="ECO:0000256" key="10">
    <source>
        <dbReference type="PIRSR" id="PIRSR005096-2"/>
    </source>
</evidence>
<evidence type="ECO:0000256" key="4">
    <source>
        <dbReference type="ARBA" id="ARBA00013185"/>
    </source>
</evidence>
<dbReference type="eggNOG" id="COG2017">
    <property type="taxonomic scope" value="Bacteria"/>
</dbReference>
<evidence type="ECO:0000256" key="2">
    <source>
        <dbReference type="ARBA" id="ARBA00005028"/>
    </source>
</evidence>
<dbReference type="EMBL" id="CP001778">
    <property type="protein sequence ID" value="ADD42682.1"/>
    <property type="molecule type" value="Genomic_DNA"/>
</dbReference>
<comment type="similarity">
    <text evidence="3 8">Belongs to the aldose epimerase family.</text>
</comment>
<dbReference type="InterPro" id="IPR047215">
    <property type="entry name" value="Galactose_mutarotase-like"/>
</dbReference>
<dbReference type="InterPro" id="IPR008183">
    <property type="entry name" value="Aldose_1/G6P_1-epimerase"/>
</dbReference>
<sequence length="400" mass="43661">MSKYATPDGISANVEQGSDLTRRAVVMGAGVLGLTGAVVATTAKPAAAKDPDRIPTKSTLDSGRLSVDKEPFGETAAGEAVDRYTFGSAKGLRVRMLTYGATIQAIEMPDRRGRRASVALGLPTIAEYESHGSYFGATIGRYANRIAKGQFTLDGETHQIPVNNGENALHGGPKGFDKRIWAATPIEEDDRVGVSFGYVSPDGEMGFPGTLNVTVDYTLDRHQRLTIAYRATTDRPTIINLTNHAYFNLGGQSSGTVEDQLLWVDADRYTPVDDSLIPLGPLDPVDDTRFDFRRPKTIGRDMGGEVYDHNWVLNDYSPGHQRLVLAAYDATSGRWLRCSTDQPGVQIYTGYSESADKKSDAFAVETQHYPDSPNQPDYPSTVLRPEETYETTTVYRFGVA</sequence>
<feature type="active site" description="Proton acceptor" evidence="9">
    <location>
        <position position="365"/>
    </location>
</feature>
<dbReference type="GO" id="GO:0033499">
    <property type="term" value="P:galactose catabolic process via UDP-galactose, Leloir pathway"/>
    <property type="evidence" value="ECO:0007669"/>
    <property type="project" value="TreeGrafter"/>
</dbReference>
<feature type="binding site" evidence="11">
    <location>
        <begin position="244"/>
        <end position="246"/>
    </location>
    <ligand>
        <name>beta-D-galactose</name>
        <dbReference type="ChEBI" id="CHEBI:27667"/>
    </ligand>
</feature>
<dbReference type="InterPro" id="IPR014718">
    <property type="entry name" value="GH-type_carb-bd"/>
</dbReference>
<dbReference type="SUPFAM" id="SSF74650">
    <property type="entry name" value="Galactose mutarotase-like"/>
    <property type="match status" value="1"/>
</dbReference>
<reference evidence="13 14" key="1">
    <citation type="journal article" date="2009" name="Stand. Genomic Sci.">
        <title>Complete genome sequence of Stackebrandtia nassauensis type strain (LLR-40K-21).</title>
        <authorList>
            <person name="Munk C."/>
            <person name="Lapidus A."/>
            <person name="Copeland A."/>
            <person name="Jando M."/>
            <person name="Mayilraj S."/>
            <person name="Glavina Del Rio T."/>
            <person name="Nolan M."/>
            <person name="Chen F."/>
            <person name="Lucas S."/>
            <person name="Tice H."/>
            <person name="Cheng J.F."/>
            <person name="Han C."/>
            <person name="Detter J.C."/>
            <person name="Bruce D."/>
            <person name="Goodwin L."/>
            <person name="Chain P."/>
            <person name="Pitluck S."/>
            <person name="Goker M."/>
            <person name="Ovchinikova G."/>
            <person name="Pati A."/>
            <person name="Ivanova N."/>
            <person name="Mavromatis K."/>
            <person name="Chen A."/>
            <person name="Palaniappan K."/>
            <person name="Land M."/>
            <person name="Hauser L."/>
            <person name="Chang Y.J."/>
            <person name="Jeffries C.D."/>
            <person name="Bristow J."/>
            <person name="Eisen J.A."/>
            <person name="Markowitz V."/>
            <person name="Hugenholtz P."/>
            <person name="Kyrpides N.C."/>
            <person name="Klenk H.P."/>
        </authorList>
    </citation>
    <scope>NUCLEOTIDE SEQUENCE [LARGE SCALE GENOMIC DNA]</scope>
    <source>
        <strain evidence="14">DSM 44728 / CIP 108903 / NRRL B-16338 / NBRC 102104 / LLR-40K-21</strain>
    </source>
</reference>